<evidence type="ECO:0000313" key="2">
    <source>
        <dbReference type="Proteomes" id="UP000095342"/>
    </source>
</evidence>
<dbReference type="Gene3D" id="2.60.200.20">
    <property type="match status" value="1"/>
</dbReference>
<proteinExistence type="predicted"/>
<evidence type="ECO:0008006" key="3">
    <source>
        <dbReference type="Google" id="ProtNLM"/>
    </source>
</evidence>
<reference evidence="1 2" key="1">
    <citation type="submission" date="2016-09" db="EMBL/GenBank/DDBJ databases">
        <title>Acidihalobacter prosperus V6 (DSM14174).</title>
        <authorList>
            <person name="Khaleque H.N."/>
            <person name="Ramsay J.P."/>
            <person name="Murphy R.J.T."/>
            <person name="Kaksonen A.H."/>
            <person name="Boxall N.J."/>
            <person name="Watkin E.L.J."/>
        </authorList>
    </citation>
    <scope>NUCLEOTIDE SEQUENCE [LARGE SCALE GENOMIC DNA]</scope>
    <source>
        <strain evidence="1 2">V6</strain>
    </source>
</reference>
<name>A0A1D8K8W3_9GAMM</name>
<dbReference type="SUPFAM" id="SSF49879">
    <property type="entry name" value="SMAD/FHA domain"/>
    <property type="match status" value="1"/>
</dbReference>
<dbReference type="Proteomes" id="UP000095342">
    <property type="component" value="Chromosome"/>
</dbReference>
<dbReference type="InterPro" id="IPR008984">
    <property type="entry name" value="SMAD_FHA_dom_sf"/>
</dbReference>
<protein>
    <recommendedName>
        <fullName evidence="3">FHA domain-containing protein</fullName>
    </recommendedName>
</protein>
<accession>A0A1D8K8W3</accession>
<dbReference type="AlphaFoldDB" id="A0A1D8K8W3"/>
<dbReference type="EMBL" id="CP017448">
    <property type="protein sequence ID" value="AOV17386.1"/>
    <property type="molecule type" value="Genomic_DNA"/>
</dbReference>
<evidence type="ECO:0000313" key="1">
    <source>
        <dbReference type="EMBL" id="AOV17386.1"/>
    </source>
</evidence>
<keyword evidence="2" id="KW-1185">Reference proteome</keyword>
<dbReference type="KEGG" id="aaeo:BJI67_10245"/>
<gene>
    <name evidence="1" type="ORF">BJI67_10245</name>
</gene>
<sequence length="66" mass="7144">MILALEDGYLLVDTSRNGTFVRREGELGDTRVTAEETPLRGRGVIRLGSATDISAADLVFYEIGSV</sequence>
<organism evidence="1 2">
    <name type="scientific">Acidihalobacter aeolianus</name>
    <dbReference type="NCBI Taxonomy" id="2792603"/>
    <lineage>
        <taxon>Bacteria</taxon>
        <taxon>Pseudomonadati</taxon>
        <taxon>Pseudomonadota</taxon>
        <taxon>Gammaproteobacteria</taxon>
        <taxon>Chromatiales</taxon>
        <taxon>Ectothiorhodospiraceae</taxon>
        <taxon>Acidihalobacter</taxon>
    </lineage>
</organism>